<reference evidence="13 14" key="1">
    <citation type="submission" date="2014-06" db="EMBL/GenBank/DDBJ databases">
        <title>Whole Genome Sequences of Three Symbiotic Endozoicomonas Bacteria.</title>
        <authorList>
            <person name="Neave M.J."/>
            <person name="Apprill A."/>
            <person name="Voolstra C.R."/>
        </authorList>
    </citation>
    <scope>NUCLEOTIDE SEQUENCE [LARGE SCALE GENOMIC DNA]</scope>
    <source>
        <strain evidence="13 14">DSM 25634</strain>
    </source>
</reference>
<keyword evidence="6" id="KW-0028">Amino-acid biosynthesis</keyword>
<accession>A0A081NKK6</accession>
<evidence type="ECO:0000313" key="13">
    <source>
        <dbReference type="EMBL" id="KEQ18979.1"/>
    </source>
</evidence>
<keyword evidence="5" id="KW-0678">Repressor</keyword>
<keyword evidence="10" id="KW-0804">Transcription</keyword>
<dbReference type="InterPro" id="IPR005119">
    <property type="entry name" value="LysR_subst-bd"/>
</dbReference>
<dbReference type="EMBL" id="JOKH01000001">
    <property type="protein sequence ID" value="KEQ18979.1"/>
    <property type="molecule type" value="Genomic_DNA"/>
</dbReference>
<evidence type="ECO:0000256" key="11">
    <source>
        <dbReference type="ARBA" id="ARBA00023167"/>
    </source>
</evidence>
<dbReference type="FunFam" id="1.10.10.10:FF:000001">
    <property type="entry name" value="LysR family transcriptional regulator"/>
    <property type="match status" value="1"/>
</dbReference>
<dbReference type="STRING" id="1137799.GZ78_02750"/>
<dbReference type="OrthoDB" id="155872at2"/>
<dbReference type="InterPro" id="IPR037406">
    <property type="entry name" value="MetR_PBP2"/>
</dbReference>
<dbReference type="GO" id="GO:0003700">
    <property type="term" value="F:DNA-binding transcription factor activity"/>
    <property type="evidence" value="ECO:0007669"/>
    <property type="project" value="InterPro"/>
</dbReference>
<feature type="domain" description="HTH lysR-type" evidence="12">
    <location>
        <begin position="7"/>
        <end position="64"/>
    </location>
</feature>
<name>A0A081NKK6_9GAMM</name>
<evidence type="ECO:0000256" key="2">
    <source>
        <dbReference type="ARBA" id="ARBA00009437"/>
    </source>
</evidence>
<comment type="similarity">
    <text evidence="2">Belongs to the LysR transcriptional regulatory family.</text>
</comment>
<comment type="subcellular location">
    <subcellularLocation>
        <location evidence="1">Cytoplasm</location>
    </subcellularLocation>
</comment>
<dbReference type="SUPFAM" id="SSF53850">
    <property type="entry name" value="Periplasmic binding protein-like II"/>
    <property type="match status" value="1"/>
</dbReference>
<dbReference type="GO" id="GO:0005737">
    <property type="term" value="C:cytoplasm"/>
    <property type="evidence" value="ECO:0007669"/>
    <property type="project" value="UniProtKB-SubCell"/>
</dbReference>
<dbReference type="Pfam" id="PF03466">
    <property type="entry name" value="LysR_substrate"/>
    <property type="match status" value="1"/>
</dbReference>
<gene>
    <name evidence="13" type="ORF">GZ78_02750</name>
</gene>
<dbReference type="PANTHER" id="PTHR30126">
    <property type="entry name" value="HTH-TYPE TRANSCRIPTIONAL REGULATOR"/>
    <property type="match status" value="1"/>
</dbReference>
<sequence length="312" mass="35441">MTINIGLELRHLKTLHALKQTGSLVEAARSLHLTQSALSHQIKELEARVGMELFIRKTRPPRFTSAGLRILQLADEVLPQVRHAEQDLFRLAGGESGRLNIAIECHSCYQWLMPTIDAYRQQWPEVEMDFATGFNFAPLPALSRGELDLVVTSDPIDIPGLTYIPLFRYEMLLALSRRHPLLDKEYIEPADLEEETLIIYPIDHDRLDIFNRFLDPENKEPSQVRTVELTLMMLQLVASQRGVCALPNWALAEYLEKDHVAARKLGSEGLWSTLYAGIRVEQKEQPYIADFLETARETCFKTLSGVLPAIPG</sequence>
<dbReference type="PRINTS" id="PR00039">
    <property type="entry name" value="HTHLYSR"/>
</dbReference>
<keyword evidence="8" id="KW-0238">DNA-binding</keyword>
<dbReference type="Proteomes" id="UP000028073">
    <property type="component" value="Unassembled WGS sequence"/>
</dbReference>
<dbReference type="AlphaFoldDB" id="A0A081NKK6"/>
<dbReference type="SUPFAM" id="SSF46785">
    <property type="entry name" value="Winged helix' DNA-binding domain"/>
    <property type="match status" value="1"/>
</dbReference>
<evidence type="ECO:0000313" key="14">
    <source>
        <dbReference type="Proteomes" id="UP000028073"/>
    </source>
</evidence>
<dbReference type="InterPro" id="IPR000847">
    <property type="entry name" value="LysR_HTH_N"/>
</dbReference>
<dbReference type="InterPro" id="IPR036390">
    <property type="entry name" value="WH_DNA-bd_sf"/>
</dbReference>
<keyword evidence="9" id="KW-0010">Activator</keyword>
<protein>
    <recommendedName>
        <fullName evidence="3">HTH-type transcriptional regulator MetR</fullName>
    </recommendedName>
</protein>
<dbReference type="InterPro" id="IPR036388">
    <property type="entry name" value="WH-like_DNA-bd_sf"/>
</dbReference>
<organism evidence="13 14">
    <name type="scientific">Endozoicomonas numazuensis</name>
    <dbReference type="NCBI Taxonomy" id="1137799"/>
    <lineage>
        <taxon>Bacteria</taxon>
        <taxon>Pseudomonadati</taxon>
        <taxon>Pseudomonadota</taxon>
        <taxon>Gammaproteobacteria</taxon>
        <taxon>Oceanospirillales</taxon>
        <taxon>Endozoicomonadaceae</taxon>
        <taxon>Endozoicomonas</taxon>
    </lineage>
</organism>
<evidence type="ECO:0000256" key="4">
    <source>
        <dbReference type="ARBA" id="ARBA00022490"/>
    </source>
</evidence>
<dbReference type="eggNOG" id="COG0583">
    <property type="taxonomic scope" value="Bacteria"/>
</dbReference>
<dbReference type="CDD" id="cd08441">
    <property type="entry name" value="PBP2_MetR"/>
    <property type="match status" value="1"/>
</dbReference>
<dbReference type="GO" id="GO:0000976">
    <property type="term" value="F:transcription cis-regulatory region binding"/>
    <property type="evidence" value="ECO:0007669"/>
    <property type="project" value="TreeGrafter"/>
</dbReference>
<evidence type="ECO:0000259" key="12">
    <source>
        <dbReference type="PROSITE" id="PS50931"/>
    </source>
</evidence>
<evidence type="ECO:0000256" key="1">
    <source>
        <dbReference type="ARBA" id="ARBA00004496"/>
    </source>
</evidence>
<evidence type="ECO:0000256" key="9">
    <source>
        <dbReference type="ARBA" id="ARBA00023159"/>
    </source>
</evidence>
<proteinExistence type="inferred from homology"/>
<keyword evidence="7" id="KW-0805">Transcription regulation</keyword>
<evidence type="ECO:0000256" key="6">
    <source>
        <dbReference type="ARBA" id="ARBA00022605"/>
    </source>
</evidence>
<evidence type="ECO:0000256" key="10">
    <source>
        <dbReference type="ARBA" id="ARBA00023163"/>
    </source>
</evidence>
<keyword evidence="11" id="KW-0486">Methionine biosynthesis</keyword>
<dbReference type="Gene3D" id="1.10.10.10">
    <property type="entry name" value="Winged helix-like DNA-binding domain superfamily/Winged helix DNA-binding domain"/>
    <property type="match status" value="1"/>
</dbReference>
<comment type="caution">
    <text evidence="13">The sequence shown here is derived from an EMBL/GenBank/DDBJ whole genome shotgun (WGS) entry which is preliminary data.</text>
</comment>
<dbReference type="PROSITE" id="PS50931">
    <property type="entry name" value="HTH_LYSR"/>
    <property type="match status" value="1"/>
</dbReference>
<dbReference type="Gene3D" id="3.40.190.10">
    <property type="entry name" value="Periplasmic binding protein-like II"/>
    <property type="match status" value="2"/>
</dbReference>
<evidence type="ECO:0000256" key="3">
    <source>
        <dbReference type="ARBA" id="ARBA00019365"/>
    </source>
</evidence>
<keyword evidence="4" id="KW-0963">Cytoplasm</keyword>
<evidence type="ECO:0000256" key="8">
    <source>
        <dbReference type="ARBA" id="ARBA00023125"/>
    </source>
</evidence>
<dbReference type="Pfam" id="PF00126">
    <property type="entry name" value="HTH_1"/>
    <property type="match status" value="1"/>
</dbReference>
<evidence type="ECO:0000256" key="7">
    <source>
        <dbReference type="ARBA" id="ARBA00023015"/>
    </source>
</evidence>
<keyword evidence="14" id="KW-1185">Reference proteome</keyword>
<dbReference type="GO" id="GO:0009086">
    <property type="term" value="P:methionine biosynthetic process"/>
    <property type="evidence" value="ECO:0007669"/>
    <property type="project" value="UniProtKB-KW"/>
</dbReference>
<dbReference type="PANTHER" id="PTHR30126:SF25">
    <property type="entry name" value="HTH-TYPE TRANSCRIPTIONAL REGULATOR METR"/>
    <property type="match status" value="1"/>
</dbReference>
<dbReference type="RefSeq" id="WP_034832522.1">
    <property type="nucleotide sequence ID" value="NZ_JOKH01000001.1"/>
</dbReference>
<evidence type="ECO:0000256" key="5">
    <source>
        <dbReference type="ARBA" id="ARBA00022491"/>
    </source>
</evidence>